<dbReference type="CDD" id="cd02124">
    <property type="entry name" value="PA_PoS1_like"/>
    <property type="match status" value="1"/>
</dbReference>
<dbReference type="GO" id="GO:0006508">
    <property type="term" value="P:proteolysis"/>
    <property type="evidence" value="ECO:0007669"/>
    <property type="project" value="UniProtKB-KW"/>
</dbReference>
<keyword evidence="5 8" id="KW-0378">Hydrolase</keyword>
<dbReference type="PANTHER" id="PTHR43806">
    <property type="entry name" value="PEPTIDASE S8"/>
    <property type="match status" value="1"/>
</dbReference>
<keyword evidence="4 10" id="KW-0732">Signal</keyword>
<evidence type="ECO:0000259" key="11">
    <source>
        <dbReference type="Pfam" id="PF00082"/>
    </source>
</evidence>
<keyword evidence="3 8" id="KW-0645">Protease</keyword>
<dbReference type="InterPro" id="IPR036852">
    <property type="entry name" value="Peptidase_S8/S53_dom_sf"/>
</dbReference>
<dbReference type="Pfam" id="PF02225">
    <property type="entry name" value="PA"/>
    <property type="match status" value="1"/>
</dbReference>
<dbReference type="PRINTS" id="PR00723">
    <property type="entry name" value="SUBTILISIN"/>
</dbReference>
<evidence type="ECO:0000256" key="7">
    <source>
        <dbReference type="PIRSR" id="PIRSR615500-1"/>
    </source>
</evidence>
<evidence type="ECO:0000256" key="3">
    <source>
        <dbReference type="ARBA" id="ARBA00022670"/>
    </source>
</evidence>
<comment type="similarity">
    <text evidence="1 8 9">Belongs to the peptidase S8 family.</text>
</comment>
<keyword evidence="15" id="KW-1185">Reference proteome</keyword>
<evidence type="ECO:0000256" key="8">
    <source>
        <dbReference type="PROSITE-ProRule" id="PRU01240"/>
    </source>
</evidence>
<dbReference type="InParanoid" id="A0A067N0R3"/>
<organism evidence="14 15">
    <name type="scientific">Botryobasidium botryosum (strain FD-172 SS1)</name>
    <dbReference type="NCBI Taxonomy" id="930990"/>
    <lineage>
        <taxon>Eukaryota</taxon>
        <taxon>Fungi</taxon>
        <taxon>Dikarya</taxon>
        <taxon>Basidiomycota</taxon>
        <taxon>Agaricomycotina</taxon>
        <taxon>Agaricomycetes</taxon>
        <taxon>Cantharellales</taxon>
        <taxon>Botryobasidiaceae</taxon>
        <taxon>Botryobasidium</taxon>
    </lineage>
</organism>
<dbReference type="SUPFAM" id="SSF52743">
    <property type="entry name" value="Subtilisin-like"/>
    <property type="match status" value="1"/>
</dbReference>
<dbReference type="InterPro" id="IPR022398">
    <property type="entry name" value="Peptidase_S8_His-AS"/>
</dbReference>
<dbReference type="InterPro" id="IPR023828">
    <property type="entry name" value="Peptidase_S8_Ser-AS"/>
</dbReference>
<dbReference type="InterPro" id="IPR003137">
    <property type="entry name" value="PA_domain"/>
</dbReference>
<evidence type="ECO:0000259" key="13">
    <source>
        <dbReference type="Pfam" id="PF06280"/>
    </source>
</evidence>
<dbReference type="PROSITE" id="PS00136">
    <property type="entry name" value="SUBTILASE_ASP"/>
    <property type="match status" value="1"/>
</dbReference>
<feature type="signal peptide" evidence="10">
    <location>
        <begin position="1"/>
        <end position="18"/>
    </location>
</feature>
<dbReference type="HOGENOM" id="CLU_003559_1_1_1"/>
<evidence type="ECO:0000256" key="1">
    <source>
        <dbReference type="ARBA" id="ARBA00011073"/>
    </source>
</evidence>
<dbReference type="PROSITE" id="PS51892">
    <property type="entry name" value="SUBTILASE"/>
    <property type="match status" value="1"/>
</dbReference>
<evidence type="ECO:0008006" key="16">
    <source>
        <dbReference type="Google" id="ProtNLM"/>
    </source>
</evidence>
<feature type="domain" description="PA" evidence="12">
    <location>
        <begin position="377"/>
        <end position="440"/>
    </location>
</feature>
<dbReference type="STRING" id="930990.A0A067N0R3"/>
<dbReference type="AlphaFoldDB" id="A0A067N0R3"/>
<evidence type="ECO:0000256" key="9">
    <source>
        <dbReference type="RuleBase" id="RU003355"/>
    </source>
</evidence>
<gene>
    <name evidence="14" type="ORF">BOTBODRAFT_25879</name>
</gene>
<evidence type="ECO:0000256" key="2">
    <source>
        <dbReference type="ARBA" id="ARBA00022512"/>
    </source>
</evidence>
<dbReference type="Gene3D" id="3.40.50.200">
    <property type="entry name" value="Peptidase S8/S53 domain"/>
    <property type="match status" value="1"/>
</dbReference>
<evidence type="ECO:0000256" key="10">
    <source>
        <dbReference type="SAM" id="SignalP"/>
    </source>
</evidence>
<name>A0A067N0R3_BOTB1</name>
<dbReference type="InterPro" id="IPR034187">
    <property type="entry name" value="Peptidases_S8_5"/>
</dbReference>
<evidence type="ECO:0000256" key="6">
    <source>
        <dbReference type="ARBA" id="ARBA00022825"/>
    </source>
</evidence>
<evidence type="ECO:0000313" key="14">
    <source>
        <dbReference type="EMBL" id="KDQ21439.1"/>
    </source>
</evidence>
<feature type="domain" description="C5a peptidase/Subtilisin-like protease SBT2-like Fn3-like" evidence="13">
    <location>
        <begin position="602"/>
        <end position="712"/>
    </location>
</feature>
<dbReference type="InterPro" id="IPR023827">
    <property type="entry name" value="Peptidase_S8_Asp-AS"/>
</dbReference>
<feature type="chain" id="PRO_5001641793" description="Peptidase S8/S53 domain-containing protein" evidence="10">
    <location>
        <begin position="19"/>
        <end position="908"/>
    </location>
</feature>
<feature type="active site" description="Charge relay system" evidence="7 8">
    <location>
        <position position="524"/>
    </location>
</feature>
<dbReference type="EMBL" id="KL198016">
    <property type="protein sequence ID" value="KDQ21439.1"/>
    <property type="molecule type" value="Genomic_DNA"/>
</dbReference>
<dbReference type="GO" id="GO:0004252">
    <property type="term" value="F:serine-type endopeptidase activity"/>
    <property type="evidence" value="ECO:0007669"/>
    <property type="project" value="UniProtKB-UniRule"/>
</dbReference>
<keyword evidence="6 8" id="KW-0720">Serine protease</keyword>
<protein>
    <recommendedName>
        <fullName evidence="16">Peptidase S8/S53 domain-containing protein</fullName>
    </recommendedName>
</protein>
<dbReference type="CDD" id="cd07489">
    <property type="entry name" value="Peptidases_S8_5"/>
    <property type="match status" value="1"/>
</dbReference>
<evidence type="ECO:0000256" key="4">
    <source>
        <dbReference type="ARBA" id="ARBA00022729"/>
    </source>
</evidence>
<evidence type="ECO:0000259" key="12">
    <source>
        <dbReference type="Pfam" id="PF02225"/>
    </source>
</evidence>
<feature type="active site" description="Charge relay system" evidence="7 8">
    <location>
        <position position="214"/>
    </location>
</feature>
<dbReference type="GO" id="GO:0005615">
    <property type="term" value="C:extracellular space"/>
    <property type="evidence" value="ECO:0007669"/>
    <property type="project" value="TreeGrafter"/>
</dbReference>
<dbReference type="InterPro" id="IPR010435">
    <property type="entry name" value="C5a/SBT2-like_Fn3"/>
</dbReference>
<evidence type="ECO:0000313" key="15">
    <source>
        <dbReference type="Proteomes" id="UP000027195"/>
    </source>
</evidence>
<dbReference type="Pfam" id="PF06280">
    <property type="entry name" value="fn3_5"/>
    <property type="match status" value="1"/>
</dbReference>
<dbReference type="Pfam" id="PF00082">
    <property type="entry name" value="Peptidase_S8"/>
    <property type="match status" value="1"/>
</dbReference>
<dbReference type="PROSITE" id="PS00137">
    <property type="entry name" value="SUBTILASE_HIS"/>
    <property type="match status" value="1"/>
</dbReference>
<keyword evidence="2" id="KW-0134">Cell wall</keyword>
<dbReference type="Gene3D" id="3.50.30.30">
    <property type="match status" value="1"/>
</dbReference>
<dbReference type="PROSITE" id="PS00138">
    <property type="entry name" value="SUBTILASE_SER"/>
    <property type="match status" value="1"/>
</dbReference>
<evidence type="ECO:0000256" key="5">
    <source>
        <dbReference type="ARBA" id="ARBA00022801"/>
    </source>
</evidence>
<dbReference type="InterPro" id="IPR015500">
    <property type="entry name" value="Peptidase_S8_subtilisin-rel"/>
</dbReference>
<proteinExistence type="inferred from homology"/>
<sequence length="908" mass="95787">MRPAVLSILSFLPLFAAAEVSVAALKNIRSNAIPHSYLVEFDKANAMGGKRSVSPHEEFYKHMDKHGAAYTVRQEYNEHDLYVGTAITVSSEKELVALSKAPGIKAITPITTHPRLHPVSKHIVTGPEDPVVPKDVLSTHVMTGVDKLHEQGKLGEGIIVGIIDTGVDYTHPALGGGYGAGYKIAMGYDFVGDSYNGTNTPMPDDDPLDQCAGHGTHVAGIIGANPDNGFNISGVAPKATLAAYRGFGCTGSIGDDIIIKALLRAYHDGCHVITLSLGGAGAWTESASAIVASRLTRKGKIVTIAAGNDGQDGAWYTSSPGSGMDVIAVGSVDNTIFPSQNATVSTGFGPITYYSALPLNITEPLPIYATSTDTSVADDACSPLPEDTPDLSGYLVIFRRGACNFTQKLANIAAKGGKRSLVYNNLPGLQVVQLGNYTTALISEEDGAYLVNQFKAGHNVTVSFPQSSASYGLPNPVGGLISDFSTYGPNNDLYFKPAIAAPGGNILSTWPVPLGGYAVLSGTSMATPYVAGSAALLLQTLGNTEDTARRARSIFETTAVAVRSNITEDSPVQTLAVQGAGLINVYNAVYYDTVVTPGEILLNDTATFDGKHTIHIKNNGKKVQTYTLSHVPAGTAITMNGIMPVPGPLPLTKQYATIGLSQTTVTVPPGMTGIVTAKFQPPAGVDPKTFPVYSGQIRISTVAGMSLSVSYMGVAADMGDMQIFDDSTTFLNATLPVIVNRAGIPQLGEATYTFEGYDVPSIVYRLAAGTPVVRFDLVDADCKIPDYGGAARKRSGGGLFKRLRWLFAQVNKTHDEDDSSFDDIPVIGTILEIDYASRNGPPVAPSLNASDTSSFTGLSWHGDFVNGDTVENGSYRILGRALRIGGDPTREDNYEAWLSPVIIVNKSS</sequence>
<feature type="domain" description="Peptidase S8/S53" evidence="11">
    <location>
        <begin position="155"/>
        <end position="567"/>
    </location>
</feature>
<reference evidence="15" key="1">
    <citation type="journal article" date="2014" name="Proc. Natl. Acad. Sci. U.S.A.">
        <title>Extensive sampling of basidiomycete genomes demonstrates inadequacy of the white-rot/brown-rot paradigm for wood decay fungi.</title>
        <authorList>
            <person name="Riley R."/>
            <person name="Salamov A.A."/>
            <person name="Brown D.W."/>
            <person name="Nagy L.G."/>
            <person name="Floudas D."/>
            <person name="Held B.W."/>
            <person name="Levasseur A."/>
            <person name="Lombard V."/>
            <person name="Morin E."/>
            <person name="Otillar R."/>
            <person name="Lindquist E.A."/>
            <person name="Sun H."/>
            <person name="LaButti K.M."/>
            <person name="Schmutz J."/>
            <person name="Jabbour D."/>
            <person name="Luo H."/>
            <person name="Baker S.E."/>
            <person name="Pisabarro A.G."/>
            <person name="Walton J.D."/>
            <person name="Blanchette R.A."/>
            <person name="Henrissat B."/>
            <person name="Martin F."/>
            <person name="Cullen D."/>
            <person name="Hibbett D.S."/>
            <person name="Grigoriev I.V."/>
        </authorList>
    </citation>
    <scope>NUCLEOTIDE SEQUENCE [LARGE SCALE GENOMIC DNA]</scope>
    <source>
        <strain evidence="15">FD-172 SS1</strain>
    </source>
</reference>
<dbReference type="Proteomes" id="UP000027195">
    <property type="component" value="Unassembled WGS sequence"/>
</dbReference>
<dbReference type="InterPro" id="IPR000209">
    <property type="entry name" value="Peptidase_S8/S53_dom"/>
</dbReference>
<dbReference type="GO" id="GO:0016020">
    <property type="term" value="C:membrane"/>
    <property type="evidence" value="ECO:0007669"/>
    <property type="project" value="InterPro"/>
</dbReference>
<dbReference type="OrthoDB" id="206201at2759"/>
<accession>A0A067N0R3</accession>
<keyword evidence="2" id="KW-0964">Secreted</keyword>
<dbReference type="PANTHER" id="PTHR43806:SF66">
    <property type="entry name" value="SERIN ENDOPEPTIDASE"/>
    <property type="match status" value="1"/>
</dbReference>
<feature type="active site" description="Charge relay system" evidence="7 8">
    <location>
        <position position="164"/>
    </location>
</feature>
<dbReference type="InterPro" id="IPR050131">
    <property type="entry name" value="Peptidase_S8_subtilisin-like"/>
</dbReference>